<protein>
    <submittedName>
        <fullName evidence="1">Pyrazinamidase / Nicotinamidase</fullName>
    </submittedName>
</protein>
<sequence length="30" mass="3355">VPISDRWQSATGRDLAIAQRHSLPVICYNS</sequence>
<feature type="non-terminal residue" evidence="1">
    <location>
        <position position="1"/>
    </location>
</feature>
<comment type="caution">
    <text evidence="1">The sequence shown here is derived from an EMBL/GenBank/DDBJ whole genome shotgun (WGS) entry which is preliminary data.</text>
</comment>
<reference evidence="1 2" key="2">
    <citation type="journal article" date="2013" name="Genome Biol. Evol.">
        <title>Genome sequencing of Giardia lamblia genotypes A2 and B isolates (DH and GS) and comparative analysis with the genomes of genotypes A1 and E (WB and Pig).</title>
        <authorList>
            <person name="Adam R.D."/>
            <person name="Dahlstrom E.W."/>
            <person name="Martens C.A."/>
            <person name="Bruno D.P."/>
            <person name="Barbian K.D."/>
            <person name="Ricklefs S.M."/>
            <person name="Hernandez M.M."/>
            <person name="Narla N.P."/>
            <person name="Patel R.B."/>
            <person name="Porcella S.F."/>
            <person name="Nash T.E."/>
        </authorList>
    </citation>
    <scope>NUCLEOTIDE SEQUENCE [LARGE SCALE GENOMIC DNA]</scope>
    <source>
        <strain evidence="1 2">GS</strain>
    </source>
</reference>
<organism evidence="1 2">
    <name type="scientific">Giardia intestinalis</name>
    <name type="common">Giardia lamblia</name>
    <dbReference type="NCBI Taxonomy" id="5741"/>
    <lineage>
        <taxon>Eukaryota</taxon>
        <taxon>Metamonada</taxon>
        <taxon>Diplomonadida</taxon>
        <taxon>Hexamitidae</taxon>
        <taxon>Giardiinae</taxon>
        <taxon>Giardia</taxon>
    </lineage>
</organism>
<proteinExistence type="predicted"/>
<dbReference type="EMBL" id="AHHH01000228">
    <property type="protein sequence ID" value="ESU40421.1"/>
    <property type="molecule type" value="Genomic_DNA"/>
</dbReference>
<name>V6TNW6_GIAIN</name>
<reference evidence="2" key="1">
    <citation type="submission" date="2012-02" db="EMBL/GenBank/DDBJ databases">
        <title>Genome sequencing of Giardia lamblia Genotypes A2 and B isolates (DH and GS) and comparative analysis with the genomes of Genotypes A1 and E (WB and Pig).</title>
        <authorList>
            <person name="Adam R."/>
            <person name="Dahlstrom E."/>
            <person name="Martens C."/>
            <person name="Bruno D."/>
            <person name="Barbian K."/>
            <person name="Porcella S.F."/>
            <person name="Nash T."/>
        </authorList>
    </citation>
    <scope>NUCLEOTIDE SEQUENCE</scope>
    <source>
        <strain evidence="2">GS</strain>
    </source>
</reference>
<evidence type="ECO:0000313" key="1">
    <source>
        <dbReference type="EMBL" id="ESU40421.1"/>
    </source>
</evidence>
<gene>
    <name evidence="1" type="ORF">GSB_155445</name>
</gene>
<evidence type="ECO:0000313" key="2">
    <source>
        <dbReference type="Proteomes" id="UP000018040"/>
    </source>
</evidence>
<dbReference type="AlphaFoldDB" id="V6TNW6"/>
<dbReference type="Proteomes" id="UP000018040">
    <property type="component" value="Unassembled WGS sequence"/>
</dbReference>
<accession>V6TNW6</accession>